<organism evidence="1 2">
    <name type="scientific">Clonostachys rosea f. rosea IK726</name>
    <dbReference type="NCBI Taxonomy" id="1349383"/>
    <lineage>
        <taxon>Eukaryota</taxon>
        <taxon>Fungi</taxon>
        <taxon>Dikarya</taxon>
        <taxon>Ascomycota</taxon>
        <taxon>Pezizomycotina</taxon>
        <taxon>Sordariomycetes</taxon>
        <taxon>Hypocreomycetidae</taxon>
        <taxon>Hypocreales</taxon>
        <taxon>Bionectriaceae</taxon>
        <taxon>Clonostachys</taxon>
    </lineage>
</organism>
<reference evidence="1" key="1">
    <citation type="submission" date="2020-04" db="EMBL/GenBank/DDBJ databases">
        <authorList>
            <person name="Broberg M."/>
        </authorList>
    </citation>
    <scope>NUCLEOTIDE SEQUENCE</scope>
</reference>
<gene>
    <name evidence="1" type="ORF">CRV2_00018060</name>
</gene>
<accession>A0ACA9U7W2</accession>
<name>A0ACA9U7W2_BIOOC</name>
<sequence length="1508" mass="164307">MSVAENRRFLLALSFAGCAAADSGDDFSNNLFSDLAPLLALFGERVIMQFMSQSMGWADNFILAMAPLGIITVIVSAIRVSGPSWLRAIIGRSRENLAVAEAELMSSTSKEVCEVWNGHEVVRCMGLSPVSEFICLISTDTPSTGNGRPVDTTVGTVSVGKAVERGQGTRDPSAPQIIIASNMVADAPNIALNSHNQLGRGELLVVAVIGTILQLGVLTYSGFATYYPSLRLAKDGGPVADYAFPCTAAGTLTLVAGMLICSHVVESSTEEKRYKPGRGKEIRMVWLQRAETVSDQVFNSFAVFASDKRALIMTSHRVPEESRQGTILALKTVLGAVVGLCGFVVQFIGLRGMHWSASVAQLGAVLVMTGLRAWVRRGLAEPPRYHPLSRGFELEWFAIKLGDLNNAPWWDTPEPESKVKNCKNSNWGIMTGGSPEIHEKLRQTSKNGTSKAYTVMKIRIDLGQLYDWRGPASAEAISLARAIEVTMNALFASSPTASFVWSLKAHSAESNAQSVSLHLKQQNGSWKASAEEIEAALSLWLFSVSDQEQGQNQQVSPGTPRSEDDARFRAKGSPAKRSLRLLGSYTQRLRRHLQLLMPDGAARVIEVQTTTQLDDSSRIQVEPHRVVGSGYSATHHPVGYRIWKSSPTPPKDKLDKHVGEGEARNLFLATESHIPLNLLYAQDMFSAFMWAVAKTLTHHIKGADIQPNDTRGIDAWRSFTLRIDSLSKMAREIQSTGFGNLEDVYLSIIPPLSVEHKLLQSDTIIDLAREHARRQEKLGHWTEAGLVYLWLFQTVKIFPEQSRIATRATAELTEYLRLVTAVIELRKAQQYEERDIRDLKELKSKLDEKLETADRAILSSLIRLYEAQGRPWNGDLVGLGSAEDTIYSKVFNFKELHRLAQSSDWKDTEAIKGALRDGEDVNVTDIYNWTPLHYAAAKGSTETAVELLKRRADVNARNALEWTPLHYACQAGKARIVQNLIREGAELDVHGRDGLAPLHCATMNGHLQVVKRLIEAGAALDVLDTSGNTPLLWAAYKGHRGIVEYLWQDANKKLRDHNGRTALHLAAIAGMAEVVSQLVGLGADKEAKSRAGQTPLHFAASELVASRLIEEGAKKEAKDDNSQTPLHFASATGHERVARLLVEGGADKEAKDHTGQTPLHSAAAAGHVNVVRLLVEKNANLEAKDRTDQTPLHFASATGHERVARLLVELGADKEAQDHTDQTPLHSAAVIGHADVVRLLIKLGADIEAKDNLGQAPLHSAAVIGHADVVRLLIEKGADMEAKDGDGQTPLYIAAIHENADIIRLLIEKGANKEAKDSKGRTPLLFAAITGHADAVRLLIELGADMEAKDNLGRTPLHSAAVIGHADVVRLLIELGAEAKDNLGRTPLHSAAVIGHADVVRLLIELGADMEAKDSDGRTPLYIAAIHENADIIRLLIEKGANKEAKDSEGQTPLLFAAITGHADAVRLLIEKGGNKEAKDNLGRTPLDCAKATGHKDIARLLLELRAE</sequence>
<evidence type="ECO:0000313" key="2">
    <source>
        <dbReference type="Proteomes" id="UP000836387"/>
    </source>
</evidence>
<proteinExistence type="predicted"/>
<keyword evidence="2" id="KW-1185">Reference proteome</keyword>
<comment type="caution">
    <text evidence="1">The sequence shown here is derived from an EMBL/GenBank/DDBJ whole genome shotgun (WGS) entry which is preliminary data.</text>
</comment>
<protein>
    <submittedName>
        <fullName evidence="1">Uncharacterized protein</fullName>
    </submittedName>
</protein>
<dbReference type="EMBL" id="CADEHS020000038">
    <property type="protein sequence ID" value="CAG9948768.1"/>
    <property type="molecule type" value="Genomic_DNA"/>
</dbReference>
<reference evidence="1" key="2">
    <citation type="submission" date="2021-10" db="EMBL/GenBank/DDBJ databases">
        <authorList>
            <person name="Piombo E."/>
        </authorList>
    </citation>
    <scope>NUCLEOTIDE SEQUENCE</scope>
</reference>
<evidence type="ECO:0000313" key="1">
    <source>
        <dbReference type="EMBL" id="CAG9948768.1"/>
    </source>
</evidence>
<dbReference type="Proteomes" id="UP000836387">
    <property type="component" value="Unassembled WGS sequence"/>
</dbReference>